<keyword evidence="1" id="KW-0472">Membrane</keyword>
<protein>
    <submittedName>
        <fullName evidence="2">Uncharacterized protein</fullName>
    </submittedName>
</protein>
<dbReference type="AlphaFoldDB" id="A0A6I6MW10"/>
<name>A0A6I6MW10_9CAUL</name>
<dbReference type="KEGG" id="tsv:DSM104635_02192"/>
<dbReference type="RefSeq" id="WP_158766212.1">
    <property type="nucleotide sequence ID" value="NZ_CP047045.1"/>
</dbReference>
<feature type="transmembrane region" description="Helical" evidence="1">
    <location>
        <begin position="64"/>
        <end position="90"/>
    </location>
</feature>
<organism evidence="2 3">
    <name type="scientific">Terricaulis silvestris</name>
    <dbReference type="NCBI Taxonomy" id="2686094"/>
    <lineage>
        <taxon>Bacteria</taxon>
        <taxon>Pseudomonadati</taxon>
        <taxon>Pseudomonadota</taxon>
        <taxon>Alphaproteobacteria</taxon>
        <taxon>Caulobacterales</taxon>
        <taxon>Caulobacteraceae</taxon>
        <taxon>Terricaulis</taxon>
    </lineage>
</organism>
<feature type="transmembrane region" description="Helical" evidence="1">
    <location>
        <begin position="35"/>
        <end position="52"/>
    </location>
</feature>
<keyword evidence="1" id="KW-1133">Transmembrane helix</keyword>
<gene>
    <name evidence="2" type="ORF">DSM104635_02192</name>
</gene>
<feature type="transmembrane region" description="Helical" evidence="1">
    <location>
        <begin position="7"/>
        <end position="29"/>
    </location>
</feature>
<keyword evidence="3" id="KW-1185">Reference proteome</keyword>
<feature type="transmembrane region" description="Helical" evidence="1">
    <location>
        <begin position="110"/>
        <end position="129"/>
    </location>
</feature>
<evidence type="ECO:0000313" key="2">
    <source>
        <dbReference type="EMBL" id="QGZ95343.1"/>
    </source>
</evidence>
<evidence type="ECO:0000256" key="1">
    <source>
        <dbReference type="SAM" id="Phobius"/>
    </source>
</evidence>
<sequence>MRGRFLPYAAIALLAVTIAVGGGITAVWLGARLGAPVFFTVVLLLLCGELIASTRLNRSWTLRVVIAVALTLVQIPTTFGGATMFASALFGTADSQLPAWLNNAQMMSMQMLIIGLWNVVSHFLVWRFLPTKAPA</sequence>
<evidence type="ECO:0000313" key="3">
    <source>
        <dbReference type="Proteomes" id="UP000431269"/>
    </source>
</evidence>
<proteinExistence type="predicted"/>
<keyword evidence="1" id="KW-0812">Transmembrane</keyword>
<reference evidence="3" key="1">
    <citation type="submission" date="2019-12" db="EMBL/GenBank/DDBJ databases">
        <title>Complete genome of Terracaulis silvestris 0127_4.</title>
        <authorList>
            <person name="Vieira S."/>
            <person name="Riedel T."/>
            <person name="Sproer C."/>
            <person name="Pascual J."/>
            <person name="Boedeker C."/>
            <person name="Overmann J."/>
        </authorList>
    </citation>
    <scope>NUCLEOTIDE SEQUENCE [LARGE SCALE GENOMIC DNA]</scope>
    <source>
        <strain evidence="3">0127_4</strain>
    </source>
</reference>
<dbReference type="Proteomes" id="UP000431269">
    <property type="component" value="Chromosome"/>
</dbReference>
<dbReference type="EMBL" id="CP047045">
    <property type="protein sequence ID" value="QGZ95343.1"/>
    <property type="molecule type" value="Genomic_DNA"/>
</dbReference>
<accession>A0A6I6MW10</accession>